<dbReference type="InterPro" id="IPR037018">
    <property type="entry name" value="GH65_N"/>
</dbReference>
<dbReference type="Proteomes" id="UP000638313">
    <property type="component" value="Unassembled WGS sequence"/>
</dbReference>
<keyword evidence="2 10" id="KW-0378">Hydrolase</keyword>
<feature type="binding site" evidence="5">
    <location>
        <begin position="592"/>
        <end position="593"/>
    </location>
    <ligand>
        <name>substrate</name>
    </ligand>
</feature>
<comment type="similarity">
    <text evidence="1">Belongs to the glycosyl hydrolase 65 family.</text>
</comment>
<feature type="active site" description="Proton donor" evidence="4">
    <location>
        <position position="488"/>
    </location>
</feature>
<evidence type="ECO:0000256" key="3">
    <source>
        <dbReference type="ARBA" id="ARBA00023295"/>
    </source>
</evidence>
<proteinExistence type="inferred from homology"/>
<evidence type="ECO:0000259" key="9">
    <source>
        <dbReference type="Pfam" id="PF03636"/>
    </source>
</evidence>
<protein>
    <submittedName>
        <fullName evidence="10">Glycosyl hydrolase</fullName>
    </submittedName>
</protein>
<dbReference type="Gene3D" id="2.60.420.10">
    <property type="entry name" value="Maltose phosphorylase, domain 3"/>
    <property type="match status" value="1"/>
</dbReference>
<dbReference type="GO" id="GO:0004553">
    <property type="term" value="F:hydrolase activity, hydrolyzing O-glycosyl compounds"/>
    <property type="evidence" value="ECO:0007669"/>
    <property type="project" value="TreeGrafter"/>
</dbReference>
<reference evidence="10" key="1">
    <citation type="journal article" date="2014" name="Int. J. Syst. Evol. Microbiol.">
        <title>Complete genome sequence of Corynebacterium casei LMG S-19264T (=DSM 44701T), isolated from a smear-ripened cheese.</title>
        <authorList>
            <consortium name="US DOE Joint Genome Institute (JGI-PGF)"/>
            <person name="Walter F."/>
            <person name="Albersmeier A."/>
            <person name="Kalinowski J."/>
            <person name="Ruckert C."/>
        </authorList>
    </citation>
    <scope>NUCLEOTIDE SEQUENCE</scope>
    <source>
        <strain evidence="10">JCM 4059</strain>
    </source>
</reference>
<feature type="compositionally biased region" description="Low complexity" evidence="6">
    <location>
        <begin position="763"/>
        <end position="776"/>
    </location>
</feature>
<dbReference type="PIRSF" id="PIRSF036289">
    <property type="entry name" value="Glycosyl_hydrolase_malt_phosph"/>
    <property type="match status" value="1"/>
</dbReference>
<feature type="domain" description="Glycoside hydrolase family 65 N-terminal" evidence="9">
    <location>
        <begin position="16"/>
        <end position="270"/>
    </location>
</feature>
<evidence type="ECO:0000256" key="1">
    <source>
        <dbReference type="ARBA" id="ARBA00006768"/>
    </source>
</evidence>
<dbReference type="InterPro" id="IPR017045">
    <property type="entry name" value="Malt_Pase/Glycosyl_Hdrlase"/>
</dbReference>
<dbReference type="InterPro" id="IPR012341">
    <property type="entry name" value="6hp_glycosidase-like_sf"/>
</dbReference>
<dbReference type="SUPFAM" id="SSF48208">
    <property type="entry name" value="Six-hairpin glycosidases"/>
    <property type="match status" value="1"/>
</dbReference>
<keyword evidence="3" id="KW-0326">Glycosidase</keyword>
<evidence type="ECO:0000259" key="7">
    <source>
        <dbReference type="Pfam" id="PF03632"/>
    </source>
</evidence>
<dbReference type="GO" id="GO:0016757">
    <property type="term" value="F:glycosyltransferase activity"/>
    <property type="evidence" value="ECO:0007669"/>
    <property type="project" value="UniProtKB-ARBA"/>
</dbReference>
<dbReference type="InterPro" id="IPR005195">
    <property type="entry name" value="Glyco_hydro_65_M"/>
</dbReference>
<evidence type="ECO:0000256" key="5">
    <source>
        <dbReference type="PIRSR" id="PIRSR036289-51"/>
    </source>
</evidence>
<feature type="domain" description="Glycoside hydrolase family 65 central catalytic" evidence="7">
    <location>
        <begin position="327"/>
        <end position="679"/>
    </location>
</feature>
<name>A0A919B860_9ACTN</name>
<dbReference type="Gene3D" id="1.50.10.10">
    <property type="match status" value="1"/>
</dbReference>
<organism evidence="10 11">
    <name type="scientific">Streptomyces mashuensis</name>
    <dbReference type="NCBI Taxonomy" id="33904"/>
    <lineage>
        <taxon>Bacteria</taxon>
        <taxon>Bacillati</taxon>
        <taxon>Actinomycetota</taxon>
        <taxon>Actinomycetes</taxon>
        <taxon>Kitasatosporales</taxon>
        <taxon>Streptomycetaceae</taxon>
        <taxon>Streptomyces</taxon>
    </lineage>
</organism>
<comment type="caution">
    <text evidence="10">The sequence shown here is derived from an EMBL/GenBank/DDBJ whole genome shotgun (WGS) entry which is preliminary data.</text>
</comment>
<dbReference type="RefSeq" id="WP_190132280.1">
    <property type="nucleotide sequence ID" value="NZ_BNBD01000014.1"/>
</dbReference>
<reference evidence="10" key="2">
    <citation type="submission" date="2020-09" db="EMBL/GenBank/DDBJ databases">
        <authorList>
            <person name="Sun Q."/>
            <person name="Ohkuma M."/>
        </authorList>
    </citation>
    <scope>NUCLEOTIDE SEQUENCE</scope>
    <source>
        <strain evidence="10">JCM 4059</strain>
    </source>
</reference>
<dbReference type="InterPro" id="IPR008928">
    <property type="entry name" value="6-hairpin_glycosidase_sf"/>
</dbReference>
<dbReference type="GO" id="GO:0030246">
    <property type="term" value="F:carbohydrate binding"/>
    <property type="evidence" value="ECO:0007669"/>
    <property type="project" value="InterPro"/>
</dbReference>
<keyword evidence="11" id="KW-1185">Reference proteome</keyword>
<dbReference type="GO" id="GO:0005975">
    <property type="term" value="P:carbohydrate metabolic process"/>
    <property type="evidence" value="ECO:0007669"/>
    <property type="project" value="InterPro"/>
</dbReference>
<accession>A0A919B860</accession>
<dbReference type="Pfam" id="PF03633">
    <property type="entry name" value="Glyco_hydro_65C"/>
    <property type="match status" value="1"/>
</dbReference>
<sequence>MITHPAYMVEPWCLRETTLNLDVLSQSESVFALANGHVGWRGNLDEGEPHGLPGTYLNGVYEFRPLPYAEAGYGYPESGQTVIDVTNGKVVRLLVDDEPFDLRYGRLHRHERLLDFRTGLLHRTAEWTSPSGRGIRVRSTRLVSFTQRAVAAIAYEVEALDDEVRVVLQSELVANEQLPRAEGDPRAAAILESPLVPEDTAAHGTRIRLLHRTARSGLRVGVAAQHVVEGGERTAYTSESSDDLARVTVTSVLRPGQTLRLEKIVAHGWSAVRSAPAVRDQVDAALAAATSSGWQGLVDDQRGYLDDFWARADVEVDGDAEIQQAVRFALFHVLQAGARGEARALPAKGLTGPGYDGHCFWDTETFVLPVLTYTAPQAVEQALRWRYTTLPAAQERARQLGLRGSAFPWRTINGSECSGYWPAGTAAFHINGDIADAVVRYIRATDDEAFEKEVGLPLLVETARLWRSLGHHDHHGDFHIDGVTGPDEYSAISDDNLYTNLMAQHNLRAAAAVVERHPDLAAALGVDDEETADWRDAATRMSLPYNEELGVHEQSAGFTGHQLWDFTRTREDQYPLMMHFPYFDLYRKQVVKQADLVLAMCLRGEAFTPEQKARNFAYYEQLTVRDSSLSACGQAVMAAEVGHMRLAYDYLGEAAMMDLSDLEGNTRDGLHIASLAGTWFALVVGFGGMREVDGLVAFSPRLPEQMVRLAFNVQFRSRRLRVEIVDNEATYTLIEGECQDILHCGEKLTLTQGKPQSRPVETAEAGPAPEQPAGRAPAHRGRMVGHLEAEATHS</sequence>
<feature type="binding site" evidence="5">
    <location>
        <begin position="361"/>
        <end position="362"/>
    </location>
    <ligand>
        <name>substrate</name>
    </ligand>
</feature>
<dbReference type="Pfam" id="PF03632">
    <property type="entry name" value="Glyco_hydro_65m"/>
    <property type="match status" value="1"/>
</dbReference>
<evidence type="ECO:0000313" key="10">
    <source>
        <dbReference type="EMBL" id="GHF65321.1"/>
    </source>
</evidence>
<dbReference type="EMBL" id="BNBD01000014">
    <property type="protein sequence ID" value="GHF65321.1"/>
    <property type="molecule type" value="Genomic_DNA"/>
</dbReference>
<gene>
    <name evidence="10" type="ORF">GCM10010218_53490</name>
</gene>
<dbReference type="Pfam" id="PF03636">
    <property type="entry name" value="Glyco_hydro_65N"/>
    <property type="match status" value="1"/>
</dbReference>
<feature type="domain" description="Glycoside hydrolase family 65 C-terminal" evidence="8">
    <location>
        <begin position="689"/>
        <end position="750"/>
    </location>
</feature>
<dbReference type="InterPro" id="IPR005194">
    <property type="entry name" value="Glyco_hydro_65_C"/>
</dbReference>
<dbReference type="PANTHER" id="PTHR11051:SF13">
    <property type="entry name" value="GLYCOSYL TRANSFERASE"/>
    <property type="match status" value="1"/>
</dbReference>
<dbReference type="FunFam" id="1.50.10.10:FF:000029">
    <property type="entry name" value="Family 65 glycosyl hydrolase"/>
    <property type="match status" value="1"/>
</dbReference>
<dbReference type="InterPro" id="IPR011013">
    <property type="entry name" value="Gal_mutarotase_sf_dom"/>
</dbReference>
<dbReference type="SUPFAM" id="SSF74650">
    <property type="entry name" value="Galactose mutarotase-like"/>
    <property type="match status" value="1"/>
</dbReference>
<dbReference type="InterPro" id="IPR005196">
    <property type="entry name" value="Glyco_hydro_65_N"/>
</dbReference>
<evidence type="ECO:0000259" key="8">
    <source>
        <dbReference type="Pfam" id="PF03633"/>
    </source>
</evidence>
<dbReference type="PANTHER" id="PTHR11051">
    <property type="entry name" value="GLYCOSYL HYDROLASE-RELATED"/>
    <property type="match status" value="1"/>
</dbReference>
<evidence type="ECO:0000313" key="11">
    <source>
        <dbReference type="Proteomes" id="UP000638313"/>
    </source>
</evidence>
<dbReference type="FunFam" id="2.70.98.40:FF:000001">
    <property type="entry name" value="Family 65 glycosyl hydrolase"/>
    <property type="match status" value="1"/>
</dbReference>
<dbReference type="Gene3D" id="2.70.98.40">
    <property type="entry name" value="Glycoside hydrolase, family 65, N-terminal domain"/>
    <property type="match status" value="1"/>
</dbReference>
<evidence type="ECO:0000256" key="2">
    <source>
        <dbReference type="ARBA" id="ARBA00022801"/>
    </source>
</evidence>
<dbReference type="AlphaFoldDB" id="A0A919B860"/>
<feature type="region of interest" description="Disordered" evidence="6">
    <location>
        <begin position="751"/>
        <end position="794"/>
    </location>
</feature>
<evidence type="ECO:0000256" key="6">
    <source>
        <dbReference type="SAM" id="MobiDB-lite"/>
    </source>
</evidence>
<feature type="compositionally biased region" description="Basic and acidic residues" evidence="6">
    <location>
        <begin position="785"/>
        <end position="794"/>
    </location>
</feature>
<evidence type="ECO:0000256" key="4">
    <source>
        <dbReference type="PIRSR" id="PIRSR036289-50"/>
    </source>
</evidence>